<evidence type="ECO:0008006" key="3">
    <source>
        <dbReference type="Google" id="ProtNLM"/>
    </source>
</evidence>
<organism evidence="1 2">
    <name type="scientific">Allorhodopirellula heiligendammensis</name>
    <dbReference type="NCBI Taxonomy" id="2714739"/>
    <lineage>
        <taxon>Bacteria</taxon>
        <taxon>Pseudomonadati</taxon>
        <taxon>Planctomycetota</taxon>
        <taxon>Planctomycetia</taxon>
        <taxon>Pirellulales</taxon>
        <taxon>Pirellulaceae</taxon>
        <taxon>Allorhodopirellula</taxon>
    </lineage>
</organism>
<reference evidence="1 2" key="1">
    <citation type="journal article" date="2020" name="Antonie Van Leeuwenhoek">
        <title>Rhodopirellula heiligendammensis sp. nov., Rhodopirellula pilleata sp. nov., and Rhodopirellula solitaria sp. nov. isolated from natural or artificial marine surfaces in Northern Germany and California, USA, and emended description of the genus Rhodopirellula.</title>
        <authorList>
            <person name="Kallscheuer N."/>
            <person name="Wiegand S."/>
            <person name="Jogler M."/>
            <person name="Boedeker C."/>
            <person name="Peeters S.H."/>
            <person name="Rast P."/>
            <person name="Heuer A."/>
            <person name="Jetten M.S.M."/>
            <person name="Rohde M."/>
            <person name="Jogler C."/>
        </authorList>
    </citation>
    <scope>NUCLEOTIDE SEQUENCE [LARGE SCALE GENOMIC DNA]</scope>
    <source>
        <strain evidence="1 2">Poly21</strain>
    </source>
</reference>
<proteinExistence type="predicted"/>
<dbReference type="AlphaFoldDB" id="A0A5C6C786"/>
<evidence type="ECO:0000313" key="2">
    <source>
        <dbReference type="Proteomes" id="UP000319908"/>
    </source>
</evidence>
<keyword evidence="2" id="KW-1185">Reference proteome</keyword>
<comment type="caution">
    <text evidence="1">The sequence shown here is derived from an EMBL/GenBank/DDBJ whole genome shotgun (WGS) entry which is preliminary data.</text>
</comment>
<dbReference type="EMBL" id="SJPU01000001">
    <property type="protein sequence ID" value="TWU18599.1"/>
    <property type="molecule type" value="Genomic_DNA"/>
</dbReference>
<evidence type="ECO:0000313" key="1">
    <source>
        <dbReference type="EMBL" id="TWU18599.1"/>
    </source>
</evidence>
<accession>A0A5C6C786</accession>
<gene>
    <name evidence="1" type="ORF">Poly21_07630</name>
</gene>
<dbReference type="Proteomes" id="UP000319908">
    <property type="component" value="Unassembled WGS sequence"/>
</dbReference>
<name>A0A5C6C786_9BACT</name>
<protein>
    <recommendedName>
        <fullName evidence="3">DUF429 domain-containing protein</fullName>
    </recommendedName>
</protein>
<sequence length="328" mass="35707">MEISERTILYGIDPGSSKSWASYRTTCQKSSATFDRPTYTETPIVSLDAFISKIACDAKDSAVLLAIDAPICMPQSFTRPGASLKGSYWPFDLNPFSTRPCEKALGSKPSVLDSKLKFPKLAEIIGRLCGWKGEHRNQSNRSLTKIHPGLSVLGYQGAPHGPVVQLFRGRLAERAASEGICLSYSPKAATNPVSRCIYVLESHPAVTMAVWIAQKRLGAIDTLQKYKGDSSAATKIGFQAACNGVVDLLSKEIATLDSPVSSDDELDALVGLANLVDLIRGKCDWWGTEDMGYFLIPRITDSLCCPTVREAWDNANKCVNELEVNKHG</sequence>